<protein>
    <recommendedName>
        <fullName evidence="2">histidine kinase</fullName>
        <ecNumber evidence="2">2.7.13.3</ecNumber>
    </recommendedName>
</protein>
<dbReference type="EMBL" id="AM746676">
    <property type="protein sequence ID" value="CAN90934.1"/>
    <property type="molecule type" value="Genomic_DNA"/>
</dbReference>
<keyword evidence="6 12" id="KW-0418">Kinase</keyword>
<comment type="catalytic activity">
    <reaction evidence="1">
        <text>ATP + protein L-histidine = ADP + protein N-phospho-L-histidine.</text>
        <dbReference type="EC" id="2.7.13.3"/>
    </reaction>
</comment>
<feature type="domain" description="Response regulatory" evidence="10">
    <location>
        <begin position="610"/>
        <end position="726"/>
    </location>
</feature>
<dbReference type="InterPro" id="IPR036641">
    <property type="entry name" value="HPT_dom_sf"/>
</dbReference>
<evidence type="ECO:0000256" key="6">
    <source>
        <dbReference type="ARBA" id="ARBA00022777"/>
    </source>
</evidence>
<dbReference type="HOGENOM" id="CLU_000650_2_1_7"/>
<evidence type="ECO:0000313" key="12">
    <source>
        <dbReference type="EMBL" id="CAN90934.1"/>
    </source>
</evidence>
<evidence type="ECO:0000259" key="11">
    <source>
        <dbReference type="PROSITE" id="PS50894"/>
    </source>
</evidence>
<evidence type="ECO:0000259" key="9">
    <source>
        <dbReference type="PROSITE" id="PS50109"/>
    </source>
</evidence>
<dbReference type="KEGG" id="scl:sce0777"/>
<evidence type="ECO:0000313" key="13">
    <source>
        <dbReference type="Proteomes" id="UP000002139"/>
    </source>
</evidence>
<dbReference type="PROSITE" id="PS50109">
    <property type="entry name" value="HIS_KIN"/>
    <property type="match status" value="1"/>
</dbReference>
<organism evidence="12 13">
    <name type="scientific">Sorangium cellulosum (strain So ce56)</name>
    <name type="common">Polyangium cellulosum (strain So ce56)</name>
    <dbReference type="NCBI Taxonomy" id="448385"/>
    <lineage>
        <taxon>Bacteria</taxon>
        <taxon>Pseudomonadati</taxon>
        <taxon>Myxococcota</taxon>
        <taxon>Polyangia</taxon>
        <taxon>Polyangiales</taxon>
        <taxon>Polyangiaceae</taxon>
        <taxon>Sorangium</taxon>
    </lineage>
</organism>
<accession>A9EP37</accession>
<dbReference type="InterPro" id="IPR005467">
    <property type="entry name" value="His_kinase_dom"/>
</dbReference>
<dbReference type="PRINTS" id="PR00344">
    <property type="entry name" value="BCTRLSENSOR"/>
</dbReference>
<dbReference type="Gene3D" id="3.30.565.10">
    <property type="entry name" value="Histidine kinase-like ATPase, C-terminal domain"/>
    <property type="match status" value="1"/>
</dbReference>
<feature type="domain" description="HPt" evidence="11">
    <location>
        <begin position="1"/>
        <end position="104"/>
    </location>
</feature>
<dbReference type="InterPro" id="IPR004358">
    <property type="entry name" value="Sig_transdc_His_kin-like_C"/>
</dbReference>
<dbReference type="SUPFAM" id="SSF52172">
    <property type="entry name" value="CheY-like"/>
    <property type="match status" value="1"/>
</dbReference>
<dbReference type="PANTHER" id="PTHR43395">
    <property type="entry name" value="SENSOR HISTIDINE KINASE CHEA"/>
    <property type="match status" value="1"/>
</dbReference>
<dbReference type="SMART" id="SM00448">
    <property type="entry name" value="REC"/>
    <property type="match status" value="1"/>
</dbReference>
<keyword evidence="5" id="KW-0547">Nucleotide-binding</keyword>
<dbReference type="SUPFAM" id="SSF55874">
    <property type="entry name" value="ATPase domain of HSP90 chaperone/DNA topoisomerase II/histidine kinase"/>
    <property type="match status" value="1"/>
</dbReference>
<dbReference type="SUPFAM" id="SSF47226">
    <property type="entry name" value="Histidine-containing phosphotransfer domain, HPT domain"/>
    <property type="match status" value="1"/>
</dbReference>
<dbReference type="GO" id="GO:0000155">
    <property type="term" value="F:phosphorelay sensor kinase activity"/>
    <property type="evidence" value="ECO:0007669"/>
    <property type="project" value="UniProtKB-ARBA"/>
</dbReference>
<dbReference type="eggNOG" id="COG0643">
    <property type="taxonomic scope" value="Bacteria"/>
</dbReference>
<dbReference type="CDD" id="cd17546">
    <property type="entry name" value="REC_hyHK_CKI1_RcsC-like"/>
    <property type="match status" value="1"/>
</dbReference>
<dbReference type="SMART" id="SM00387">
    <property type="entry name" value="HATPase_c"/>
    <property type="match status" value="1"/>
</dbReference>
<dbReference type="InterPro" id="IPR051315">
    <property type="entry name" value="Bact_Chemotaxis_CheA"/>
</dbReference>
<dbReference type="Pfam" id="PF01627">
    <property type="entry name" value="Hpt"/>
    <property type="match status" value="1"/>
</dbReference>
<evidence type="ECO:0000256" key="2">
    <source>
        <dbReference type="ARBA" id="ARBA00012438"/>
    </source>
</evidence>
<reference evidence="12 13" key="1">
    <citation type="journal article" date="2007" name="Nat. Biotechnol.">
        <title>Complete genome sequence of the myxobacterium Sorangium cellulosum.</title>
        <authorList>
            <person name="Schneiker S."/>
            <person name="Perlova O."/>
            <person name="Kaiser O."/>
            <person name="Gerth K."/>
            <person name="Alici A."/>
            <person name="Altmeyer M.O."/>
            <person name="Bartels D."/>
            <person name="Bekel T."/>
            <person name="Beyer S."/>
            <person name="Bode E."/>
            <person name="Bode H.B."/>
            <person name="Bolten C.J."/>
            <person name="Choudhuri J.V."/>
            <person name="Doss S."/>
            <person name="Elnakady Y.A."/>
            <person name="Frank B."/>
            <person name="Gaigalat L."/>
            <person name="Goesmann A."/>
            <person name="Groeger C."/>
            <person name="Gross F."/>
            <person name="Jelsbak L."/>
            <person name="Jelsbak L."/>
            <person name="Kalinowski J."/>
            <person name="Kegler C."/>
            <person name="Knauber T."/>
            <person name="Konietzny S."/>
            <person name="Kopp M."/>
            <person name="Krause L."/>
            <person name="Krug D."/>
            <person name="Linke B."/>
            <person name="Mahmud T."/>
            <person name="Martinez-Arias R."/>
            <person name="McHardy A.C."/>
            <person name="Merai M."/>
            <person name="Meyer F."/>
            <person name="Mormann S."/>
            <person name="Munoz-Dorado J."/>
            <person name="Perez J."/>
            <person name="Pradella S."/>
            <person name="Rachid S."/>
            <person name="Raddatz G."/>
            <person name="Rosenau F."/>
            <person name="Rueckert C."/>
            <person name="Sasse F."/>
            <person name="Scharfe M."/>
            <person name="Schuster S.C."/>
            <person name="Suen G."/>
            <person name="Treuner-Lange A."/>
            <person name="Velicer G.J."/>
            <person name="Vorholter F.-J."/>
            <person name="Weissman K.J."/>
            <person name="Welch R.D."/>
            <person name="Wenzel S.C."/>
            <person name="Whitworth D.E."/>
            <person name="Wilhelm S."/>
            <person name="Wittmann C."/>
            <person name="Bloecker H."/>
            <person name="Puehler A."/>
            <person name="Mueller R."/>
        </authorList>
    </citation>
    <scope>NUCLEOTIDE SEQUENCE [LARGE SCALE GENOMIC DNA]</scope>
    <source>
        <strain evidence="13">So ce56</strain>
    </source>
</reference>
<dbReference type="Gene3D" id="1.20.120.160">
    <property type="entry name" value="HPT domain"/>
    <property type="match status" value="1"/>
</dbReference>
<dbReference type="Gene3D" id="3.40.50.2300">
    <property type="match status" value="1"/>
</dbReference>
<dbReference type="InterPro" id="IPR008207">
    <property type="entry name" value="Sig_transdc_His_kin_Hpt_dom"/>
</dbReference>
<dbReference type="eggNOG" id="COG0784">
    <property type="taxonomic scope" value="Bacteria"/>
</dbReference>
<evidence type="ECO:0000256" key="8">
    <source>
        <dbReference type="PROSITE-ProRule" id="PRU00169"/>
    </source>
</evidence>
<keyword evidence="3 8" id="KW-0597">Phosphoprotein</keyword>
<dbReference type="InterPro" id="IPR001789">
    <property type="entry name" value="Sig_transdc_resp-reg_receiver"/>
</dbReference>
<dbReference type="OrthoDB" id="9803176at2"/>
<keyword evidence="4 12" id="KW-0808">Transferase</keyword>
<dbReference type="Pfam" id="PF00072">
    <property type="entry name" value="Response_reg"/>
    <property type="match status" value="1"/>
</dbReference>
<feature type="modified residue" description="4-aspartylphosphate" evidence="8">
    <location>
        <position position="659"/>
    </location>
</feature>
<gene>
    <name evidence="12" type="ordered locus">sce0777</name>
</gene>
<dbReference type="AlphaFoldDB" id="A9EP37"/>
<dbReference type="Pfam" id="PF02518">
    <property type="entry name" value="HATPase_c"/>
    <property type="match status" value="1"/>
</dbReference>
<dbReference type="EC" id="2.7.13.3" evidence="2"/>
<proteinExistence type="predicted"/>
<evidence type="ECO:0000259" key="10">
    <source>
        <dbReference type="PROSITE" id="PS50110"/>
    </source>
</evidence>
<dbReference type="CDD" id="cd00088">
    <property type="entry name" value="HPT"/>
    <property type="match status" value="1"/>
</dbReference>
<sequence>MRSRADLVAAFHRTMPDRVAQATDLWLGYEQGQSGNLQVLRRLLHTLKGEAHMLELAACGDLAELAEDVIDAVRGGARPTQLTGDSLLGALEGLGLLSASPEAEAAPELEIVKETLRAARAELGGGGPPAGELATPLVPALAPQCDSVHESVLPPRLDQPDAPPDPAQPTARAALDAEAVGALLQELQRLHGEREVIQRRLRESQRMLRALLVEIDPRGADVDRFAERIAKTLGYGAEIERLLSAVRADWSSNEFAAGRALGELDEVVRRASVVRTERLLNQVSLAARSAARMLGKDVEARVEGTGLLDAAVERRLEPALLHLVRNAIDHGIEPADVRARRGKPARGTVAVTVVQTDAAVRVEVKDDGGGVDFARLREVLAPSVPGAAALDDAELIPYLFAHGLTTSRSVGAISGRGVGLDIVAREIGALGGQVRVDSKPGLGTTIVLVVPKNLHGEEVVPISSGRFRCAVPTHAVHSVVLLEDEELLRAPDGPRVRLTSDACAELAPLYALGAVLGDGGPPGPGDAALVLHHAAGLFAVSVDGYENPRLVALVRSEEMPLTSPLVRGVAPTADGEAMLLLDVERLFAYARQAPRDAPFTAAAEQKREPLALVVEDAPVARELLCAILRSMGLRVEEASDGREGLARARAAPPDLVLTDLEMPYMSGLEMVAELRRSPRLARVPVVVLTTAAQEQSEAALRGLGVRAVLSKQRFVEEELRRIIAASLGGA</sequence>
<dbReference type="InterPro" id="IPR036890">
    <property type="entry name" value="HATPase_C_sf"/>
</dbReference>
<keyword evidence="13" id="KW-1185">Reference proteome</keyword>
<dbReference type="PROSITE" id="PS50110">
    <property type="entry name" value="RESPONSE_REGULATORY"/>
    <property type="match status" value="1"/>
</dbReference>
<dbReference type="InterPro" id="IPR011006">
    <property type="entry name" value="CheY-like_superfamily"/>
</dbReference>
<dbReference type="InterPro" id="IPR036061">
    <property type="entry name" value="CheW-like_dom_sf"/>
</dbReference>
<evidence type="ECO:0000256" key="5">
    <source>
        <dbReference type="ARBA" id="ARBA00022741"/>
    </source>
</evidence>
<evidence type="ECO:0000256" key="3">
    <source>
        <dbReference type="ARBA" id="ARBA00022553"/>
    </source>
</evidence>
<dbReference type="PROSITE" id="PS50894">
    <property type="entry name" value="HPT"/>
    <property type="match status" value="1"/>
</dbReference>
<dbReference type="Proteomes" id="UP000002139">
    <property type="component" value="Chromosome"/>
</dbReference>
<dbReference type="RefSeq" id="WP_012233412.1">
    <property type="nucleotide sequence ID" value="NC_010162.1"/>
</dbReference>
<evidence type="ECO:0000256" key="7">
    <source>
        <dbReference type="PROSITE-ProRule" id="PRU00110"/>
    </source>
</evidence>
<dbReference type="InterPro" id="IPR003594">
    <property type="entry name" value="HATPase_dom"/>
</dbReference>
<dbReference type="SUPFAM" id="SSF50341">
    <property type="entry name" value="CheW-like"/>
    <property type="match status" value="1"/>
</dbReference>
<dbReference type="GO" id="GO:0006935">
    <property type="term" value="P:chemotaxis"/>
    <property type="evidence" value="ECO:0007669"/>
    <property type="project" value="InterPro"/>
</dbReference>
<evidence type="ECO:0000256" key="4">
    <source>
        <dbReference type="ARBA" id="ARBA00022679"/>
    </source>
</evidence>
<dbReference type="FunFam" id="3.30.565.10:FF:000016">
    <property type="entry name" value="Chemotaxis protein CheA, putative"/>
    <property type="match status" value="1"/>
</dbReference>
<feature type="domain" description="Histidine kinase" evidence="9">
    <location>
        <begin position="315"/>
        <end position="454"/>
    </location>
</feature>
<dbReference type="BioCyc" id="SCEL448385:SCE_RS04070-MONOMER"/>
<dbReference type="STRING" id="448385.sce0777"/>
<evidence type="ECO:0000256" key="1">
    <source>
        <dbReference type="ARBA" id="ARBA00000085"/>
    </source>
</evidence>
<dbReference type="PANTHER" id="PTHR43395:SF10">
    <property type="entry name" value="CHEMOTAXIS PROTEIN CHEA"/>
    <property type="match status" value="1"/>
</dbReference>
<feature type="modified residue" description="Phosphohistidine" evidence="7">
    <location>
        <position position="45"/>
    </location>
</feature>
<name>A9EP37_SORC5</name>